<dbReference type="SUPFAM" id="SSF52833">
    <property type="entry name" value="Thioredoxin-like"/>
    <property type="match status" value="1"/>
</dbReference>
<proteinExistence type="predicted"/>
<feature type="domain" description="DSBA-like thioredoxin" evidence="1">
    <location>
        <begin position="10"/>
        <end position="172"/>
    </location>
</feature>
<dbReference type="GO" id="GO:0005777">
    <property type="term" value="C:peroxisome"/>
    <property type="evidence" value="ECO:0007669"/>
    <property type="project" value="TreeGrafter"/>
</dbReference>
<evidence type="ECO:0000313" key="2">
    <source>
        <dbReference type="Proteomes" id="UP000887561"/>
    </source>
</evidence>
<dbReference type="Pfam" id="PF01323">
    <property type="entry name" value="DSBA"/>
    <property type="match status" value="1"/>
</dbReference>
<dbReference type="GO" id="GO:0005739">
    <property type="term" value="C:mitochondrion"/>
    <property type="evidence" value="ECO:0007669"/>
    <property type="project" value="TreeGrafter"/>
</dbReference>
<evidence type="ECO:0000313" key="3">
    <source>
        <dbReference type="WBParaSite" id="scaffold10851_cov298.g15114"/>
    </source>
</evidence>
<dbReference type="GO" id="GO:0004364">
    <property type="term" value="F:glutathione transferase activity"/>
    <property type="evidence" value="ECO:0007669"/>
    <property type="project" value="TreeGrafter"/>
</dbReference>
<accession>A0A915LG93</accession>
<dbReference type="PANTHER" id="PTHR42943">
    <property type="entry name" value="GLUTATHIONE S-TRANSFERASE KAPPA"/>
    <property type="match status" value="1"/>
</dbReference>
<organism evidence="2 3">
    <name type="scientific">Meloidogyne javanica</name>
    <name type="common">Root-knot nematode worm</name>
    <dbReference type="NCBI Taxonomy" id="6303"/>
    <lineage>
        <taxon>Eukaryota</taxon>
        <taxon>Metazoa</taxon>
        <taxon>Ecdysozoa</taxon>
        <taxon>Nematoda</taxon>
        <taxon>Chromadorea</taxon>
        <taxon>Rhabditida</taxon>
        <taxon>Tylenchina</taxon>
        <taxon>Tylenchomorpha</taxon>
        <taxon>Tylenchoidea</taxon>
        <taxon>Meloidogynidae</taxon>
        <taxon>Meloidogyninae</taxon>
        <taxon>Meloidogyne</taxon>
        <taxon>Meloidogyne incognita group</taxon>
    </lineage>
</organism>
<dbReference type="GO" id="GO:0006749">
    <property type="term" value="P:glutathione metabolic process"/>
    <property type="evidence" value="ECO:0007669"/>
    <property type="project" value="TreeGrafter"/>
</dbReference>
<dbReference type="WBParaSite" id="scaffold10851_cov298.g15114">
    <property type="protein sequence ID" value="scaffold10851_cov298.g15114"/>
    <property type="gene ID" value="scaffold10851_cov298.g15114"/>
</dbReference>
<protein>
    <submittedName>
        <fullName evidence="3">DSBA-like thioredoxin domain-containing protein</fullName>
    </submittedName>
</protein>
<dbReference type="Gene3D" id="3.40.30.10">
    <property type="entry name" value="Glutaredoxin"/>
    <property type="match status" value="2"/>
</dbReference>
<name>A0A915LG93_MELJA</name>
<dbReference type="InterPro" id="IPR051924">
    <property type="entry name" value="GST_Kappa/NadH"/>
</dbReference>
<keyword evidence="2" id="KW-1185">Reference proteome</keyword>
<dbReference type="InterPro" id="IPR001853">
    <property type="entry name" value="DSBA-like_thioredoxin_dom"/>
</dbReference>
<dbReference type="InterPro" id="IPR036249">
    <property type="entry name" value="Thioredoxin-like_sf"/>
</dbReference>
<dbReference type="GO" id="GO:0004602">
    <property type="term" value="F:glutathione peroxidase activity"/>
    <property type="evidence" value="ECO:0007669"/>
    <property type="project" value="TreeGrafter"/>
</dbReference>
<dbReference type="PANTHER" id="PTHR42943:SF2">
    <property type="entry name" value="GLUTATHIONE S-TRANSFERASE KAPPA 1"/>
    <property type="match status" value="1"/>
</dbReference>
<reference evidence="3" key="1">
    <citation type="submission" date="2022-11" db="UniProtKB">
        <authorList>
            <consortium name="WormBaseParasite"/>
        </authorList>
    </citation>
    <scope>IDENTIFICATION</scope>
</reference>
<sequence length="189" mass="21819">MSSIQKPLLKLYYDIGSPYSWVAFESLLRYEKMLNIQLELLPVSIGHIFKATKEFINNSTLNPPRFLTAVKLNAPEYLIDASREYWMKAWSQHEPFYGIDTIIEICNKLNIPEEKNLLEATQSTDASNLLKERTNEVLKLGAFGLPWITLKRNISGNEEIFSFWGSDRLPIICDLLGKEFYGPLKENKI</sequence>
<evidence type="ECO:0000259" key="1">
    <source>
        <dbReference type="Pfam" id="PF01323"/>
    </source>
</evidence>
<dbReference type="Proteomes" id="UP000887561">
    <property type="component" value="Unplaced"/>
</dbReference>
<dbReference type="AlphaFoldDB" id="A0A915LG93"/>